<dbReference type="SUPFAM" id="SSF54637">
    <property type="entry name" value="Thioesterase/thiol ester dehydrase-isomerase"/>
    <property type="match status" value="1"/>
</dbReference>
<dbReference type="Gene3D" id="3.10.129.10">
    <property type="entry name" value="Hotdog Thioesterase"/>
    <property type="match status" value="1"/>
</dbReference>
<proteinExistence type="predicted"/>
<dbReference type="CDD" id="cd03454">
    <property type="entry name" value="YdeM"/>
    <property type="match status" value="1"/>
</dbReference>
<feature type="domain" description="MaoC-like" evidence="1">
    <location>
        <begin position="30"/>
        <end position="123"/>
    </location>
</feature>
<dbReference type="Pfam" id="PF01575">
    <property type="entry name" value="MaoC_dehydratas"/>
    <property type="match status" value="1"/>
</dbReference>
<sequence length="159" mass="17869">MTPTTAFVSSREDRYFEDYVPNTISEFGPLLVSQDEIINFARKFDPQDMHIDPEAAARSPFGGLIASGWHTLSLMMRIFADNYLSAVASLPSPGVDEVRWVKPVRPGDELWLRTTTLETRRSQSKPDRGLVRTRLEALNQNGELVASMVAMNFVVLRAP</sequence>
<dbReference type="InterPro" id="IPR002539">
    <property type="entry name" value="MaoC-like_dom"/>
</dbReference>
<dbReference type="RefSeq" id="WP_191321362.1">
    <property type="nucleotide sequence ID" value="NZ_BNCG01000069.1"/>
</dbReference>
<dbReference type="Proteomes" id="UP001595704">
    <property type="component" value="Unassembled WGS sequence"/>
</dbReference>
<protein>
    <submittedName>
        <fullName evidence="2">MaoC family dehydratase</fullName>
    </submittedName>
</protein>
<accession>A0ABV7UN36</accession>
<name>A0ABV7UN36_9HYPH</name>
<evidence type="ECO:0000313" key="2">
    <source>
        <dbReference type="EMBL" id="MFC3640159.1"/>
    </source>
</evidence>
<evidence type="ECO:0000313" key="3">
    <source>
        <dbReference type="Proteomes" id="UP001595704"/>
    </source>
</evidence>
<dbReference type="EMBL" id="JBHRYC010000121">
    <property type="protein sequence ID" value="MFC3640159.1"/>
    <property type="molecule type" value="Genomic_DNA"/>
</dbReference>
<reference evidence="3" key="1">
    <citation type="journal article" date="2019" name="Int. J. Syst. Evol. Microbiol.">
        <title>The Global Catalogue of Microorganisms (GCM) 10K type strain sequencing project: providing services to taxonomists for standard genome sequencing and annotation.</title>
        <authorList>
            <consortium name="The Broad Institute Genomics Platform"/>
            <consortium name="The Broad Institute Genome Sequencing Center for Infectious Disease"/>
            <person name="Wu L."/>
            <person name="Ma J."/>
        </authorList>
    </citation>
    <scope>NUCLEOTIDE SEQUENCE [LARGE SCALE GENOMIC DNA]</scope>
    <source>
        <strain evidence="3">KCTC 42282</strain>
    </source>
</reference>
<evidence type="ECO:0000259" key="1">
    <source>
        <dbReference type="Pfam" id="PF01575"/>
    </source>
</evidence>
<dbReference type="PANTHER" id="PTHR43664:SF1">
    <property type="entry name" value="BETA-METHYLMALYL-COA DEHYDRATASE"/>
    <property type="match status" value="1"/>
</dbReference>
<keyword evidence="3" id="KW-1185">Reference proteome</keyword>
<dbReference type="InterPro" id="IPR029069">
    <property type="entry name" value="HotDog_dom_sf"/>
</dbReference>
<dbReference type="InterPro" id="IPR052342">
    <property type="entry name" value="MCH/BMMD"/>
</dbReference>
<comment type="caution">
    <text evidence="2">The sequence shown here is derived from an EMBL/GenBank/DDBJ whole genome shotgun (WGS) entry which is preliminary data.</text>
</comment>
<gene>
    <name evidence="2" type="ORF">ACFONL_22750</name>
</gene>
<dbReference type="PANTHER" id="PTHR43664">
    <property type="entry name" value="MONOAMINE OXIDASE-RELATED"/>
    <property type="match status" value="1"/>
</dbReference>
<organism evidence="2 3">
    <name type="scientific">Camelimonas fluminis</name>
    <dbReference type="NCBI Taxonomy" id="1576911"/>
    <lineage>
        <taxon>Bacteria</taxon>
        <taxon>Pseudomonadati</taxon>
        <taxon>Pseudomonadota</taxon>
        <taxon>Alphaproteobacteria</taxon>
        <taxon>Hyphomicrobiales</taxon>
        <taxon>Chelatococcaceae</taxon>
        <taxon>Camelimonas</taxon>
    </lineage>
</organism>